<name>A0A8J7W9H6_9EURY</name>
<feature type="transmembrane region" description="Helical" evidence="8">
    <location>
        <begin position="70"/>
        <end position="89"/>
    </location>
</feature>
<evidence type="ECO:0000313" key="10">
    <source>
        <dbReference type="Proteomes" id="UP000730161"/>
    </source>
</evidence>
<dbReference type="EMBL" id="JWHL01000003">
    <property type="protein sequence ID" value="MBR1368602.1"/>
    <property type="molecule type" value="Genomic_DNA"/>
</dbReference>
<dbReference type="PANTHER" id="PTHR35529:SF1">
    <property type="entry name" value="MANGANESE EFFLUX PUMP MNTP-RELATED"/>
    <property type="match status" value="1"/>
</dbReference>
<evidence type="ECO:0000256" key="4">
    <source>
        <dbReference type="ARBA" id="ARBA00022989"/>
    </source>
</evidence>
<gene>
    <name evidence="8" type="primary">mntP</name>
    <name evidence="9" type="ORF">RJ53_03420</name>
</gene>
<evidence type="ECO:0000256" key="6">
    <source>
        <dbReference type="ARBA" id="ARBA00023136"/>
    </source>
</evidence>
<keyword evidence="4 8" id="KW-1133">Transmembrane helix</keyword>
<keyword evidence="2 8" id="KW-1003">Cell membrane</keyword>
<sequence>MNGITLFLIAIALAMDSCAVSIAAGSTLKEQFWYYGIRAAFFFGIFQGGMPIIGYLIGEAGSEIIAPYDHWVASLLLAVIGGKMIYEAVYEKEEEKRPGIASFSILLILSVATSIDALAVGVTFSLLEIPILSAALVIGIVTFGVCIAGIMAGRHFGRYLGGRVELLGGIILIGIGARILIEGIFF</sequence>
<organism evidence="9 10">
    <name type="scientific">Methanocalculus chunghsingensis</name>
    <dbReference type="NCBI Taxonomy" id="156457"/>
    <lineage>
        <taxon>Archaea</taxon>
        <taxon>Methanobacteriati</taxon>
        <taxon>Methanobacteriota</taxon>
        <taxon>Stenosarchaea group</taxon>
        <taxon>Methanomicrobia</taxon>
        <taxon>Methanomicrobiales</taxon>
        <taxon>Methanocalculaceae</taxon>
        <taxon>Methanocalculus</taxon>
    </lineage>
</organism>
<evidence type="ECO:0000256" key="5">
    <source>
        <dbReference type="ARBA" id="ARBA00023065"/>
    </source>
</evidence>
<evidence type="ECO:0000256" key="7">
    <source>
        <dbReference type="ARBA" id="ARBA00023211"/>
    </source>
</evidence>
<dbReference type="GO" id="GO:0005384">
    <property type="term" value="F:manganese ion transmembrane transporter activity"/>
    <property type="evidence" value="ECO:0007669"/>
    <property type="project" value="UniProtKB-UniRule"/>
</dbReference>
<dbReference type="InterPro" id="IPR003810">
    <property type="entry name" value="Mntp/YtaF"/>
</dbReference>
<keyword evidence="7 8" id="KW-0464">Manganese</keyword>
<comment type="function">
    <text evidence="8">Probably functions as a manganese efflux pump.</text>
</comment>
<dbReference type="InterPro" id="IPR022929">
    <property type="entry name" value="Put_MntP"/>
</dbReference>
<feature type="transmembrane region" description="Helical" evidence="8">
    <location>
        <begin position="131"/>
        <end position="152"/>
    </location>
</feature>
<feature type="transmembrane region" description="Helical" evidence="8">
    <location>
        <begin position="164"/>
        <end position="181"/>
    </location>
</feature>
<dbReference type="AlphaFoldDB" id="A0A8J7W9H6"/>
<dbReference type="HAMAP" id="MF_01521">
    <property type="entry name" value="MntP_pump"/>
    <property type="match status" value="1"/>
</dbReference>
<evidence type="ECO:0000256" key="3">
    <source>
        <dbReference type="ARBA" id="ARBA00022692"/>
    </source>
</evidence>
<keyword evidence="6 8" id="KW-0472">Membrane</keyword>
<accession>A0A8J7W9H6</accession>
<feature type="transmembrane region" description="Helical" evidence="8">
    <location>
        <begin position="40"/>
        <end position="58"/>
    </location>
</feature>
<comment type="similarity">
    <text evidence="8">Belongs to the MntP (TC 9.B.29) family.</text>
</comment>
<reference evidence="9" key="1">
    <citation type="submission" date="2014-12" db="EMBL/GenBank/DDBJ databases">
        <authorList>
            <person name="Huang H.-H."/>
            <person name="Chen S.-C."/>
            <person name="Lai M.-C."/>
        </authorList>
    </citation>
    <scope>NUCLEOTIDE SEQUENCE</scope>
    <source>
        <strain evidence="9">K1F9705b</strain>
    </source>
</reference>
<evidence type="ECO:0000313" key="9">
    <source>
        <dbReference type="EMBL" id="MBR1368602.1"/>
    </source>
</evidence>
<feature type="transmembrane region" description="Helical" evidence="8">
    <location>
        <begin position="6"/>
        <end position="28"/>
    </location>
</feature>
<proteinExistence type="inferred from homology"/>
<protein>
    <recommendedName>
        <fullName evidence="8">Putative manganese efflux pump MntP</fullName>
    </recommendedName>
</protein>
<dbReference type="PANTHER" id="PTHR35529">
    <property type="entry name" value="MANGANESE EFFLUX PUMP MNTP-RELATED"/>
    <property type="match status" value="1"/>
</dbReference>
<feature type="transmembrane region" description="Helical" evidence="8">
    <location>
        <begin position="101"/>
        <end position="125"/>
    </location>
</feature>
<dbReference type="RefSeq" id="WP_211530233.1">
    <property type="nucleotide sequence ID" value="NZ_JWHL01000003.1"/>
</dbReference>
<keyword evidence="3 8" id="KW-0812">Transmembrane</keyword>
<evidence type="ECO:0000256" key="1">
    <source>
        <dbReference type="ARBA" id="ARBA00022448"/>
    </source>
</evidence>
<dbReference type="Pfam" id="PF02659">
    <property type="entry name" value="Mntp"/>
    <property type="match status" value="1"/>
</dbReference>
<evidence type="ECO:0000256" key="2">
    <source>
        <dbReference type="ARBA" id="ARBA00022475"/>
    </source>
</evidence>
<keyword evidence="1 8" id="KW-0813">Transport</keyword>
<keyword evidence="10" id="KW-1185">Reference proteome</keyword>
<dbReference type="OrthoDB" id="53356at2157"/>
<dbReference type="GO" id="GO:0005886">
    <property type="term" value="C:plasma membrane"/>
    <property type="evidence" value="ECO:0007669"/>
    <property type="project" value="UniProtKB-SubCell"/>
</dbReference>
<comment type="subcellular location">
    <subcellularLocation>
        <location evidence="8">Cell membrane</location>
        <topology evidence="8">Multi-pass membrane protein</topology>
    </subcellularLocation>
</comment>
<evidence type="ECO:0000256" key="8">
    <source>
        <dbReference type="HAMAP-Rule" id="MF_01521"/>
    </source>
</evidence>
<keyword evidence="5 8" id="KW-0406">Ion transport</keyword>
<dbReference type="Proteomes" id="UP000730161">
    <property type="component" value="Unassembled WGS sequence"/>
</dbReference>
<comment type="caution">
    <text evidence="9">The sequence shown here is derived from an EMBL/GenBank/DDBJ whole genome shotgun (WGS) entry which is preliminary data.</text>
</comment>